<feature type="compositionally biased region" description="Basic and acidic residues" evidence="1">
    <location>
        <begin position="248"/>
        <end position="258"/>
    </location>
</feature>
<protein>
    <submittedName>
        <fullName evidence="2">Uncharacterized protein</fullName>
    </submittedName>
</protein>
<proteinExistence type="predicted"/>
<feature type="compositionally biased region" description="Acidic residues" evidence="1">
    <location>
        <begin position="790"/>
        <end position="802"/>
    </location>
</feature>
<dbReference type="OrthoDB" id="5371510at2759"/>
<name>T5AFB6_OPHSC</name>
<organism evidence="2 3">
    <name type="scientific">Ophiocordyceps sinensis (strain Co18 / CGMCC 3.14243)</name>
    <name type="common">Yarsagumba caterpillar fungus</name>
    <name type="synonym">Hirsutella sinensis</name>
    <dbReference type="NCBI Taxonomy" id="911162"/>
    <lineage>
        <taxon>Eukaryota</taxon>
        <taxon>Fungi</taxon>
        <taxon>Dikarya</taxon>
        <taxon>Ascomycota</taxon>
        <taxon>Pezizomycotina</taxon>
        <taxon>Sordariomycetes</taxon>
        <taxon>Hypocreomycetidae</taxon>
        <taxon>Hypocreales</taxon>
        <taxon>Ophiocordycipitaceae</taxon>
        <taxon>Ophiocordyceps</taxon>
    </lineage>
</organism>
<evidence type="ECO:0000313" key="2">
    <source>
        <dbReference type="EMBL" id="EQL01274.1"/>
    </source>
</evidence>
<dbReference type="EMBL" id="KE652525">
    <property type="protein sequence ID" value="EQL01274.1"/>
    <property type="molecule type" value="Genomic_DNA"/>
</dbReference>
<feature type="region of interest" description="Disordered" evidence="1">
    <location>
        <begin position="776"/>
        <end position="802"/>
    </location>
</feature>
<accession>T5AFB6</accession>
<gene>
    <name evidence="2" type="ORF">OCS_03020</name>
</gene>
<evidence type="ECO:0000256" key="1">
    <source>
        <dbReference type="SAM" id="MobiDB-lite"/>
    </source>
</evidence>
<dbReference type="HOGENOM" id="CLU_013726_0_0_1"/>
<dbReference type="eggNOG" id="ENOG502S984">
    <property type="taxonomic scope" value="Eukaryota"/>
</dbReference>
<sequence>MSRSAGHQGVASSWPVLDPLSDVVDSPARARPDSQASPQAVRLTGAHHVDAESNRPRRPSCLSEPPLRDKSDIKSAQTADQCHTVEFDLVHGDTLVFVDLPNIPRDPRKQADCDNIAYRSHSFRVHSGRLLATGSAKFAQMLRQPSQSRIQLRRKMVNRLPQGVHYVLDLTPPSEGDELVFQVTELSLTPGIMAWWRSHRFHGVDPSLVTGHDDVCTCRRQAPGSLDTDGDEELGDINKSSPKATSKRSGETNKRSGETKPVPPTPEQLMQMKSEGDNGLYEPPPFRRIPDYCPIRHRNAIVRLMMLIEGRDVLLDSASRVWTLVALAKMFDCTSVVRDQVTLWIMHGSNTRFIEVLPEEALRVGFAIRNAQVTQCAFRILVNEFAIQEADDDDDARRKLTQTTVFGRRRGECGDELNNLIQHAARALVERVSSIKSQLQSPDLLQDWNIQEWSKLQRLEHLLARRQGPAFHTALDKLRRFMASLPKAVASKLGEAARCWEDNHETLWSMDADRATYVLPKDFERLELILSRMNLVQKLFCPFVWSHLLKHCSWPLYLGPRLTGEPVGRPRFDKMLQEVEDSLRTVILTEPAEVHSRGWIEFLEPSKGINDATVKSPLIDLDQVDWQIKDAILFLTFAWARRDIDPPLNLTRHLLLTLAIDEMKFLPLWAGGFDDGTGGVFESFVPPTDMGPSGPGPAYHTGRTVRSDGPSLCGTLVDDFSDLRLSDGTTAASVNVHDGVSTTRRQGKASTARKVSTASESFMAYGTDYEEARAAVPAEHQAPRGREVMSVDESDSGWDDEQQSPFVLARFRNF</sequence>
<dbReference type="AlphaFoldDB" id="T5AFB6"/>
<feature type="region of interest" description="Disordered" evidence="1">
    <location>
        <begin position="223"/>
        <end position="283"/>
    </location>
</feature>
<reference evidence="2 3" key="1">
    <citation type="journal article" date="2013" name="Chin. Sci. Bull.">
        <title>Genome survey uncovers the secrets of sex and lifestyle in caterpillar fungus.</title>
        <authorList>
            <person name="Hu X."/>
            <person name="Zhang Y."/>
            <person name="Xiao G."/>
            <person name="Zheng P."/>
            <person name="Xia Y."/>
            <person name="Zhang X."/>
            <person name="St Leger R.J."/>
            <person name="Liu X."/>
            <person name="Wang C."/>
        </authorList>
    </citation>
    <scope>NUCLEOTIDE SEQUENCE [LARGE SCALE GENOMIC DNA]</scope>
    <source>
        <strain evidence="3">Co18 / CGMCC 3.14243</strain>
        <tissue evidence="2">Fruit-body</tissue>
    </source>
</reference>
<evidence type="ECO:0000313" key="3">
    <source>
        <dbReference type="Proteomes" id="UP000019374"/>
    </source>
</evidence>
<dbReference type="Proteomes" id="UP000019374">
    <property type="component" value="Unassembled WGS sequence"/>
</dbReference>
<feature type="region of interest" description="Disordered" evidence="1">
    <location>
        <begin position="1"/>
        <end position="75"/>
    </location>
</feature>